<dbReference type="GO" id="GO:0005576">
    <property type="term" value="C:extracellular region"/>
    <property type="evidence" value="ECO:0007669"/>
    <property type="project" value="UniProtKB-SubCell"/>
</dbReference>
<evidence type="ECO:0000256" key="3">
    <source>
        <dbReference type="ARBA" id="ARBA00022729"/>
    </source>
</evidence>
<dbReference type="InterPro" id="IPR001073">
    <property type="entry name" value="C1q_dom"/>
</dbReference>
<keyword evidence="2" id="KW-0964">Secreted</keyword>
<dbReference type="PANTHER" id="PTHR22923:SF116">
    <property type="entry name" value="C1Q DOMAIN-CONTAINING PROTEIN"/>
    <property type="match status" value="1"/>
</dbReference>
<evidence type="ECO:0000259" key="5">
    <source>
        <dbReference type="PROSITE" id="PS50871"/>
    </source>
</evidence>
<name>A0A8W8MTP0_MAGGI</name>
<comment type="subcellular location">
    <subcellularLocation>
        <location evidence="1">Secreted</location>
    </subcellularLocation>
</comment>
<accession>A0A8W8MTP0</accession>
<dbReference type="PROSITE" id="PS50871">
    <property type="entry name" value="C1Q"/>
    <property type="match status" value="1"/>
</dbReference>
<reference evidence="6" key="1">
    <citation type="submission" date="2022-08" db="UniProtKB">
        <authorList>
            <consortium name="EnsemblMetazoa"/>
        </authorList>
    </citation>
    <scope>IDENTIFICATION</scope>
    <source>
        <strain evidence="6">05x7-T-G4-1.051#20</strain>
    </source>
</reference>
<dbReference type="PRINTS" id="PR00007">
    <property type="entry name" value="COMPLEMNTC1Q"/>
</dbReference>
<proteinExistence type="predicted"/>
<sequence>MRKRTEICTIVILLTTVLHQGQSTPAIGFSAIVSKDTYLGDNQAIKYDRVLTNIGNGYDKWSGHFTAPLKGLYFLSCTVMAVNGHSIAVMMVKNGQPMAYAYSNPSAYDTGAISVVLALKKGDKVWIRRFHSGRHIHGDYNLFSGYLVSRKI</sequence>
<dbReference type="AlphaFoldDB" id="A0A8W8MTP0"/>
<feature type="signal peptide" evidence="4">
    <location>
        <begin position="1"/>
        <end position="23"/>
    </location>
</feature>
<dbReference type="Pfam" id="PF00386">
    <property type="entry name" value="C1q"/>
    <property type="match status" value="1"/>
</dbReference>
<feature type="domain" description="C1q" evidence="5">
    <location>
        <begin position="22"/>
        <end position="152"/>
    </location>
</feature>
<dbReference type="InterPro" id="IPR008983">
    <property type="entry name" value="Tumour_necrosis_fac-like_dom"/>
</dbReference>
<dbReference type="SUPFAM" id="SSF49842">
    <property type="entry name" value="TNF-like"/>
    <property type="match status" value="1"/>
</dbReference>
<dbReference type="InterPro" id="IPR050822">
    <property type="entry name" value="Cerebellin_Synaptic_Org"/>
</dbReference>
<evidence type="ECO:0000256" key="4">
    <source>
        <dbReference type="SAM" id="SignalP"/>
    </source>
</evidence>
<feature type="chain" id="PRO_5036444886" description="C1q domain-containing protein" evidence="4">
    <location>
        <begin position="24"/>
        <end position="152"/>
    </location>
</feature>
<evidence type="ECO:0000313" key="6">
    <source>
        <dbReference type="EnsemblMetazoa" id="G35013.1:cds"/>
    </source>
</evidence>
<dbReference type="SMART" id="SM00110">
    <property type="entry name" value="C1Q"/>
    <property type="match status" value="1"/>
</dbReference>
<keyword evidence="3 4" id="KW-0732">Signal</keyword>
<evidence type="ECO:0000256" key="2">
    <source>
        <dbReference type="ARBA" id="ARBA00022525"/>
    </source>
</evidence>
<evidence type="ECO:0000313" key="7">
    <source>
        <dbReference type="Proteomes" id="UP000005408"/>
    </source>
</evidence>
<organism evidence="6 7">
    <name type="scientific">Magallana gigas</name>
    <name type="common">Pacific oyster</name>
    <name type="synonym">Crassostrea gigas</name>
    <dbReference type="NCBI Taxonomy" id="29159"/>
    <lineage>
        <taxon>Eukaryota</taxon>
        <taxon>Metazoa</taxon>
        <taxon>Spiralia</taxon>
        <taxon>Lophotrochozoa</taxon>
        <taxon>Mollusca</taxon>
        <taxon>Bivalvia</taxon>
        <taxon>Autobranchia</taxon>
        <taxon>Pteriomorphia</taxon>
        <taxon>Ostreida</taxon>
        <taxon>Ostreoidea</taxon>
        <taxon>Ostreidae</taxon>
        <taxon>Magallana</taxon>
    </lineage>
</organism>
<evidence type="ECO:0000256" key="1">
    <source>
        <dbReference type="ARBA" id="ARBA00004613"/>
    </source>
</evidence>
<dbReference type="Gene3D" id="2.60.120.40">
    <property type="match status" value="1"/>
</dbReference>
<dbReference type="PANTHER" id="PTHR22923">
    <property type="entry name" value="CEREBELLIN-RELATED"/>
    <property type="match status" value="1"/>
</dbReference>
<keyword evidence="7" id="KW-1185">Reference proteome</keyword>
<dbReference type="EnsemblMetazoa" id="G35013.1">
    <property type="protein sequence ID" value="G35013.1:cds"/>
    <property type="gene ID" value="G35013"/>
</dbReference>
<protein>
    <recommendedName>
        <fullName evidence="5">C1q domain-containing protein</fullName>
    </recommendedName>
</protein>
<dbReference type="Proteomes" id="UP000005408">
    <property type="component" value="Unassembled WGS sequence"/>
</dbReference>